<sequence length="319" mass="36070">MSNSKYIKRINQLVARVIAVIVLLFCVLESYAQQDPMYTQYMENLLTLNPAYAGSKDVLSMMVVSRNQWVSMPGAPVTRSFSMNFPVVGTKMGLGFSFLSDQVDPVKQTGLYIDYSFTLSFSRRRSLSLGLKGGVNFFDAGLSDLTTNDPDDPVFANDINRKFLPNFGVGAFYYTPKYYFGLSLPKLIENRINKNGVSTQSISKEQVHIFFMAGYVFDVNRIVKFKPSILTKYVNNAPVGLDLTGTFLFYDRLWLGGMYRVGDSFGGLFQLQVTDQLKFGYSYDLPINKLGAFSNGTHEIMVTFDFDFGRGRVRSPRYF</sequence>
<dbReference type="RefSeq" id="WP_318350653.1">
    <property type="nucleotide sequence ID" value="NZ_AP018694.1"/>
</dbReference>
<evidence type="ECO:0000313" key="1">
    <source>
        <dbReference type="EMBL" id="BBE17674.1"/>
    </source>
</evidence>
<reference evidence="1" key="1">
    <citation type="journal article" date="2020" name="Int. J. Syst. Evol. Microbiol.">
        <title>Aquipluma nitroreducens gen. nov. sp. nov., a novel facultatively anaerobic bacterium isolated from a freshwater lake.</title>
        <authorList>
            <person name="Watanabe M."/>
            <person name="Kojima H."/>
            <person name="Fukui M."/>
        </authorList>
    </citation>
    <scope>NUCLEOTIDE SEQUENCE</scope>
    <source>
        <strain evidence="1">MeG22</strain>
    </source>
</reference>
<evidence type="ECO:0008006" key="3">
    <source>
        <dbReference type="Google" id="ProtNLM"/>
    </source>
</evidence>
<dbReference type="Pfam" id="PF11751">
    <property type="entry name" value="PorP_SprF"/>
    <property type="match status" value="1"/>
</dbReference>
<dbReference type="KEGG" id="anf:AQPE_1831"/>
<dbReference type="Proteomes" id="UP001193389">
    <property type="component" value="Chromosome"/>
</dbReference>
<name>A0A5K7S8N7_9BACT</name>
<keyword evidence="2" id="KW-1185">Reference proteome</keyword>
<proteinExistence type="predicted"/>
<gene>
    <name evidence="1" type="ORF">AQPE_1831</name>
</gene>
<dbReference type="AlphaFoldDB" id="A0A5K7S8N7"/>
<dbReference type="NCBIfam" id="TIGR03519">
    <property type="entry name" value="T9SS_PorP_fam"/>
    <property type="match status" value="1"/>
</dbReference>
<organism evidence="1 2">
    <name type="scientific">Aquipluma nitroreducens</name>
    <dbReference type="NCBI Taxonomy" id="2010828"/>
    <lineage>
        <taxon>Bacteria</taxon>
        <taxon>Pseudomonadati</taxon>
        <taxon>Bacteroidota</taxon>
        <taxon>Bacteroidia</taxon>
        <taxon>Marinilabiliales</taxon>
        <taxon>Prolixibacteraceae</taxon>
        <taxon>Aquipluma</taxon>
    </lineage>
</organism>
<evidence type="ECO:0000313" key="2">
    <source>
        <dbReference type="Proteomes" id="UP001193389"/>
    </source>
</evidence>
<protein>
    <recommendedName>
        <fullName evidence="3">Type IX secretion system membrane protein PorP/SprF</fullName>
    </recommendedName>
</protein>
<dbReference type="EMBL" id="AP018694">
    <property type="protein sequence ID" value="BBE17674.1"/>
    <property type="molecule type" value="Genomic_DNA"/>
</dbReference>
<dbReference type="InterPro" id="IPR019861">
    <property type="entry name" value="PorP/SprF_Bacteroidetes"/>
</dbReference>
<accession>A0A5K7S8N7</accession>